<dbReference type="InterPro" id="IPR004358">
    <property type="entry name" value="Sig_transdc_His_kin-like_C"/>
</dbReference>
<dbReference type="InterPro" id="IPR003660">
    <property type="entry name" value="HAMP_dom"/>
</dbReference>
<comment type="catalytic activity">
    <reaction evidence="1">
        <text>ATP + protein L-histidine = ADP + protein N-phospho-L-histidine.</text>
        <dbReference type="EC" id="2.7.13.3"/>
    </reaction>
</comment>
<dbReference type="InterPro" id="IPR050398">
    <property type="entry name" value="HssS/ArlS-like"/>
</dbReference>
<dbReference type="SUPFAM" id="SSF55874">
    <property type="entry name" value="ATPase domain of HSP90 chaperone/DNA topoisomerase II/histidine kinase"/>
    <property type="match status" value="1"/>
</dbReference>
<evidence type="ECO:0000313" key="18">
    <source>
        <dbReference type="Proteomes" id="UP001182042"/>
    </source>
</evidence>
<feature type="domain" description="Histidine kinase" evidence="15">
    <location>
        <begin position="250"/>
        <end position="463"/>
    </location>
</feature>
<dbReference type="InterPro" id="IPR003661">
    <property type="entry name" value="HisK_dim/P_dom"/>
</dbReference>
<feature type="domain" description="HAMP" evidence="16">
    <location>
        <begin position="189"/>
        <end position="242"/>
    </location>
</feature>
<keyword evidence="8" id="KW-0547">Nucleotide-binding</keyword>
<dbReference type="GO" id="GO:0005524">
    <property type="term" value="F:ATP binding"/>
    <property type="evidence" value="ECO:0007669"/>
    <property type="project" value="UniProtKB-KW"/>
</dbReference>
<comment type="caution">
    <text evidence="17">The sequence shown here is derived from an EMBL/GenBank/DDBJ whole genome shotgun (WGS) entry which is preliminary data.</text>
</comment>
<dbReference type="InterPro" id="IPR036890">
    <property type="entry name" value="HATPase_C_sf"/>
</dbReference>
<dbReference type="SMART" id="SM00304">
    <property type="entry name" value="HAMP"/>
    <property type="match status" value="1"/>
</dbReference>
<keyword evidence="11 14" id="KW-1133">Transmembrane helix</keyword>
<keyword evidence="12" id="KW-0902">Two-component regulatory system</keyword>
<evidence type="ECO:0000256" key="5">
    <source>
        <dbReference type="ARBA" id="ARBA00022553"/>
    </source>
</evidence>
<evidence type="ECO:0000256" key="3">
    <source>
        <dbReference type="ARBA" id="ARBA00012438"/>
    </source>
</evidence>
<evidence type="ECO:0000313" key="17">
    <source>
        <dbReference type="EMBL" id="MDR4250828.1"/>
    </source>
</evidence>
<dbReference type="PRINTS" id="PR00344">
    <property type="entry name" value="BCTRLSENSOR"/>
</dbReference>
<evidence type="ECO:0000256" key="11">
    <source>
        <dbReference type="ARBA" id="ARBA00022989"/>
    </source>
</evidence>
<feature type="transmembrane region" description="Helical" evidence="14">
    <location>
        <begin position="12"/>
        <end position="33"/>
    </location>
</feature>
<feature type="transmembrane region" description="Helical" evidence="14">
    <location>
        <begin position="163"/>
        <end position="185"/>
    </location>
</feature>
<evidence type="ECO:0000259" key="16">
    <source>
        <dbReference type="PROSITE" id="PS50885"/>
    </source>
</evidence>
<dbReference type="Gene3D" id="3.30.565.10">
    <property type="entry name" value="Histidine kinase-like ATPase, C-terminal domain"/>
    <property type="match status" value="1"/>
</dbReference>
<keyword evidence="13 14" id="KW-0472">Membrane</keyword>
<dbReference type="AlphaFoldDB" id="A0AAE3WMP4"/>
<proteinExistence type="predicted"/>
<evidence type="ECO:0000256" key="8">
    <source>
        <dbReference type="ARBA" id="ARBA00022741"/>
    </source>
</evidence>
<accession>A0AAE3WMP4</accession>
<dbReference type="CDD" id="cd00082">
    <property type="entry name" value="HisKA"/>
    <property type="match status" value="1"/>
</dbReference>
<name>A0AAE3WMP4_BACPU</name>
<evidence type="ECO:0000256" key="10">
    <source>
        <dbReference type="ARBA" id="ARBA00022840"/>
    </source>
</evidence>
<dbReference type="Pfam" id="PF02518">
    <property type="entry name" value="HATPase_c"/>
    <property type="match status" value="1"/>
</dbReference>
<dbReference type="InterPro" id="IPR005467">
    <property type="entry name" value="His_kinase_dom"/>
</dbReference>
<reference evidence="17" key="1">
    <citation type="submission" date="2019-07" db="EMBL/GenBank/DDBJ databases">
        <title>Phylogenomic Reclassification of ATCC Bacillus Strains and Various Taxa within the Genus Bacillus.</title>
        <authorList>
            <person name="Riojas M.A."/>
            <person name="Frank A.M."/>
            <person name="Fenn S.L."/>
            <person name="King S."/>
            <person name="Brower S."/>
            <person name="Hazbon M.H."/>
        </authorList>
    </citation>
    <scope>NUCLEOTIDE SEQUENCE</scope>
    <source>
        <strain evidence="17">ATCC 27142</strain>
    </source>
</reference>
<dbReference type="GO" id="GO:0000155">
    <property type="term" value="F:phosphorelay sensor kinase activity"/>
    <property type="evidence" value="ECO:0007669"/>
    <property type="project" value="InterPro"/>
</dbReference>
<dbReference type="Gene3D" id="1.10.287.130">
    <property type="match status" value="1"/>
</dbReference>
<evidence type="ECO:0000259" key="15">
    <source>
        <dbReference type="PROSITE" id="PS50109"/>
    </source>
</evidence>
<protein>
    <recommendedName>
        <fullName evidence="3">histidine kinase</fullName>
        <ecNumber evidence="3">2.7.13.3</ecNumber>
    </recommendedName>
</protein>
<evidence type="ECO:0000256" key="2">
    <source>
        <dbReference type="ARBA" id="ARBA00004651"/>
    </source>
</evidence>
<dbReference type="PROSITE" id="PS50885">
    <property type="entry name" value="HAMP"/>
    <property type="match status" value="1"/>
</dbReference>
<dbReference type="Gene3D" id="6.10.340.10">
    <property type="match status" value="1"/>
</dbReference>
<keyword evidence="7 14" id="KW-0812">Transmembrane</keyword>
<evidence type="ECO:0000256" key="9">
    <source>
        <dbReference type="ARBA" id="ARBA00022777"/>
    </source>
</evidence>
<dbReference type="PANTHER" id="PTHR45528">
    <property type="entry name" value="SENSOR HISTIDINE KINASE CPXA"/>
    <property type="match status" value="1"/>
</dbReference>
<dbReference type="SUPFAM" id="SSF47384">
    <property type="entry name" value="Homodimeric domain of signal transducing histidine kinase"/>
    <property type="match status" value="1"/>
</dbReference>
<dbReference type="SMART" id="SM00388">
    <property type="entry name" value="HisKA"/>
    <property type="match status" value="1"/>
</dbReference>
<dbReference type="PROSITE" id="PS50109">
    <property type="entry name" value="HIS_KIN"/>
    <property type="match status" value="1"/>
</dbReference>
<evidence type="ECO:0000256" key="4">
    <source>
        <dbReference type="ARBA" id="ARBA00022475"/>
    </source>
</evidence>
<dbReference type="CDD" id="cd06225">
    <property type="entry name" value="HAMP"/>
    <property type="match status" value="1"/>
</dbReference>
<evidence type="ECO:0000256" key="13">
    <source>
        <dbReference type="ARBA" id="ARBA00023136"/>
    </source>
</evidence>
<keyword evidence="5" id="KW-0597">Phosphoprotein</keyword>
<keyword evidence="10" id="KW-0067">ATP-binding</keyword>
<sequence length="471" mass="53278">MKPLSIKKKVLFLILVVTGIVAASALALTYYLYQHLYIDKQIDSLSLQGKKLAQIYHKHGKDTYFTDRIKWANDSSQANIIFTDDPMELSSGLPFDTNTNDNLITFKERQKLLQGETVVLIREHSQFHQDILGIAIPVFSSKDELSGAIFLSMPLSDVYEPFVQIRLTLGISILLILLLIFFIGYKSSNKVVRTINQMKEIAMEMESGDFSKRMAVTKNGDELNQLSRSFNKLSSTLEKVEQHRREFLANVSHELRTPLSYMKGYAEGIEEGIIDQKKGMHIIQDEAARLSRLVHDLLDLAQLEGDSYPLTMEPIVFAQLIHDVLDQMAFIANQKGIYLKRTLDEDCIVYGDSDRLQQVVRNLLDNAIHYTPSGKSISIELLVHQHMAELRVTDEGNGIPKEDLPHVSERFYRVNKARTRKDGGSGLGLAIVYQIMKKHHGTFDIQSEPGCSTTAIIQLPNTPIDEDLPTT</sequence>
<dbReference type="PANTHER" id="PTHR45528:SF1">
    <property type="entry name" value="SENSOR HISTIDINE KINASE CPXA"/>
    <property type="match status" value="1"/>
</dbReference>
<organism evidence="17 18">
    <name type="scientific">Bacillus pumilus</name>
    <name type="common">Bacillus mesentericus</name>
    <dbReference type="NCBI Taxonomy" id="1408"/>
    <lineage>
        <taxon>Bacteria</taxon>
        <taxon>Bacillati</taxon>
        <taxon>Bacillota</taxon>
        <taxon>Bacilli</taxon>
        <taxon>Bacillales</taxon>
        <taxon>Bacillaceae</taxon>
        <taxon>Bacillus</taxon>
    </lineage>
</organism>
<dbReference type="FunFam" id="1.10.287.130:FF:000001">
    <property type="entry name" value="Two-component sensor histidine kinase"/>
    <property type="match status" value="1"/>
</dbReference>
<dbReference type="EMBL" id="VKQA01000002">
    <property type="protein sequence ID" value="MDR4250828.1"/>
    <property type="molecule type" value="Genomic_DNA"/>
</dbReference>
<dbReference type="InterPro" id="IPR003594">
    <property type="entry name" value="HATPase_dom"/>
</dbReference>
<evidence type="ECO:0000256" key="1">
    <source>
        <dbReference type="ARBA" id="ARBA00000085"/>
    </source>
</evidence>
<dbReference type="SMART" id="SM00387">
    <property type="entry name" value="HATPase_c"/>
    <property type="match status" value="1"/>
</dbReference>
<keyword evidence="6" id="KW-0808">Transferase</keyword>
<dbReference type="GO" id="GO:0005886">
    <property type="term" value="C:plasma membrane"/>
    <property type="evidence" value="ECO:0007669"/>
    <property type="project" value="UniProtKB-SubCell"/>
</dbReference>
<evidence type="ECO:0000256" key="12">
    <source>
        <dbReference type="ARBA" id="ARBA00023012"/>
    </source>
</evidence>
<dbReference type="RefSeq" id="WP_095285736.1">
    <property type="nucleotide sequence ID" value="NZ_CP187658.1"/>
</dbReference>
<keyword evidence="4" id="KW-1003">Cell membrane</keyword>
<dbReference type="CDD" id="cd00075">
    <property type="entry name" value="HATPase"/>
    <property type="match status" value="1"/>
</dbReference>
<dbReference type="FunFam" id="3.30.565.10:FF:000006">
    <property type="entry name" value="Sensor histidine kinase WalK"/>
    <property type="match status" value="1"/>
</dbReference>
<dbReference type="Pfam" id="PF00512">
    <property type="entry name" value="HisKA"/>
    <property type="match status" value="1"/>
</dbReference>
<evidence type="ECO:0000256" key="7">
    <source>
        <dbReference type="ARBA" id="ARBA00022692"/>
    </source>
</evidence>
<dbReference type="EC" id="2.7.13.3" evidence="3"/>
<comment type="subcellular location">
    <subcellularLocation>
        <location evidence="2">Cell membrane</location>
        <topology evidence="2">Multi-pass membrane protein</topology>
    </subcellularLocation>
</comment>
<dbReference type="SUPFAM" id="SSF158472">
    <property type="entry name" value="HAMP domain-like"/>
    <property type="match status" value="1"/>
</dbReference>
<dbReference type="InterPro" id="IPR036097">
    <property type="entry name" value="HisK_dim/P_sf"/>
</dbReference>
<dbReference type="Proteomes" id="UP001182042">
    <property type="component" value="Unassembled WGS sequence"/>
</dbReference>
<gene>
    <name evidence="17" type="ORF">FO508_10795</name>
</gene>
<keyword evidence="9 17" id="KW-0418">Kinase</keyword>
<evidence type="ECO:0000256" key="6">
    <source>
        <dbReference type="ARBA" id="ARBA00022679"/>
    </source>
</evidence>
<evidence type="ECO:0000256" key="14">
    <source>
        <dbReference type="SAM" id="Phobius"/>
    </source>
</evidence>
<dbReference type="Pfam" id="PF00672">
    <property type="entry name" value="HAMP"/>
    <property type="match status" value="1"/>
</dbReference>